<proteinExistence type="predicted"/>
<evidence type="ECO:0000313" key="3">
    <source>
        <dbReference type="Proteomes" id="UP000198928"/>
    </source>
</evidence>
<dbReference type="EMBL" id="FOSG01000004">
    <property type="protein sequence ID" value="SFK21781.1"/>
    <property type="molecule type" value="Genomic_DNA"/>
</dbReference>
<protein>
    <recommendedName>
        <fullName evidence="4">VWFA domain-containing protein</fullName>
    </recommendedName>
</protein>
<feature type="region of interest" description="Disordered" evidence="1">
    <location>
        <begin position="1"/>
        <end position="23"/>
    </location>
</feature>
<dbReference type="Proteomes" id="UP000198928">
    <property type="component" value="Unassembled WGS sequence"/>
</dbReference>
<keyword evidence="3" id="KW-1185">Reference proteome</keyword>
<sequence length="261" mass="28228">MTTPPNSEVTVHRSVHAGRRPHRARRTAALAPALGLLTALVSCTSQPDPLTTPCGVVVDGSGSGASNEKGFDAEAKLKSTLLPFLEEQGCGTVEFAPITRSSQSSSCRVERVDLDPPHKETTDQESLRARARTTAASRALEELECARTQGGSDVWGALDRIGEEMPPKGPAAKLLVVSDFAQTDPDFRISRADLSTARQRGETIDSLVEERGMPAIKGMDIYPVGLGMQYDSRPGEAEDFQAFWTEVLEGRAKARVHHDYK</sequence>
<dbReference type="AlphaFoldDB" id="A0A1I3XRV4"/>
<reference evidence="3" key="1">
    <citation type="submission" date="2016-10" db="EMBL/GenBank/DDBJ databases">
        <authorList>
            <person name="Varghese N."/>
            <person name="Submissions S."/>
        </authorList>
    </citation>
    <scope>NUCLEOTIDE SEQUENCE [LARGE SCALE GENOMIC DNA]</scope>
    <source>
        <strain evidence="3">PL19</strain>
    </source>
</reference>
<gene>
    <name evidence="2" type="ORF">SAMN05192584_104286</name>
</gene>
<evidence type="ECO:0000256" key="1">
    <source>
        <dbReference type="SAM" id="MobiDB-lite"/>
    </source>
</evidence>
<accession>A0A1I3XRV4</accession>
<feature type="compositionally biased region" description="Basic residues" evidence="1">
    <location>
        <begin position="13"/>
        <end position="23"/>
    </location>
</feature>
<organism evidence="2 3">
    <name type="scientific">Streptomyces pini</name>
    <dbReference type="NCBI Taxonomy" id="1520580"/>
    <lineage>
        <taxon>Bacteria</taxon>
        <taxon>Bacillati</taxon>
        <taxon>Actinomycetota</taxon>
        <taxon>Actinomycetes</taxon>
        <taxon>Kitasatosporales</taxon>
        <taxon>Streptomycetaceae</taxon>
        <taxon>Streptomyces</taxon>
    </lineage>
</organism>
<evidence type="ECO:0008006" key="4">
    <source>
        <dbReference type="Google" id="ProtNLM"/>
    </source>
</evidence>
<name>A0A1I3XRV4_9ACTN</name>
<evidence type="ECO:0000313" key="2">
    <source>
        <dbReference type="EMBL" id="SFK21781.1"/>
    </source>
</evidence>